<evidence type="ECO:0000313" key="7">
    <source>
        <dbReference type="EMBL" id="QYZ79185.1"/>
    </source>
</evidence>
<dbReference type="PANTHER" id="PTHR43229">
    <property type="entry name" value="NODULATION PROTEIN J"/>
    <property type="match status" value="1"/>
</dbReference>
<dbReference type="Pfam" id="PF01061">
    <property type="entry name" value="ABC2_membrane"/>
    <property type="match status" value="1"/>
</dbReference>
<feature type="transmembrane region" description="Helical" evidence="5">
    <location>
        <begin position="21"/>
        <end position="41"/>
    </location>
</feature>
<evidence type="ECO:0000256" key="2">
    <source>
        <dbReference type="ARBA" id="ARBA00022692"/>
    </source>
</evidence>
<keyword evidence="3 5" id="KW-1133">Transmembrane helix</keyword>
<dbReference type="InterPro" id="IPR051784">
    <property type="entry name" value="Nod_factor_ABC_transporter"/>
</dbReference>
<reference evidence="7" key="1">
    <citation type="journal article" date="2005" name="Int. J. Syst. Evol. Microbiol.">
        <title>Methanofollis formosanus sp. nov., isolated from a fish pond.</title>
        <authorList>
            <person name="Wu S.Y."/>
            <person name="Chen S.C."/>
            <person name="Lai M.C."/>
        </authorList>
    </citation>
    <scope>NUCLEOTIDE SEQUENCE</scope>
    <source>
        <strain evidence="7">ML15</strain>
    </source>
</reference>
<evidence type="ECO:0000256" key="3">
    <source>
        <dbReference type="ARBA" id="ARBA00022989"/>
    </source>
</evidence>
<dbReference type="InterPro" id="IPR047817">
    <property type="entry name" value="ABC2_TM_bact-type"/>
</dbReference>
<dbReference type="AlphaFoldDB" id="A0A8G1EFX0"/>
<dbReference type="PRINTS" id="PR00164">
    <property type="entry name" value="ABC2TRNSPORT"/>
</dbReference>
<keyword evidence="8" id="KW-1185">Reference proteome</keyword>
<feature type="domain" description="ABC transmembrane type-2" evidence="6">
    <location>
        <begin position="21"/>
        <end position="275"/>
    </location>
</feature>
<evidence type="ECO:0000256" key="4">
    <source>
        <dbReference type="ARBA" id="ARBA00023136"/>
    </source>
</evidence>
<evidence type="ECO:0000259" key="6">
    <source>
        <dbReference type="PROSITE" id="PS51012"/>
    </source>
</evidence>
<dbReference type="RefSeq" id="WP_220680489.1">
    <property type="nucleotide sequence ID" value="NZ_CP037968.1"/>
</dbReference>
<feature type="transmembrane region" description="Helical" evidence="5">
    <location>
        <begin position="186"/>
        <end position="204"/>
    </location>
</feature>
<dbReference type="OrthoDB" id="147058at2157"/>
<accession>A0A8G1EFX0</accession>
<evidence type="ECO:0000256" key="5">
    <source>
        <dbReference type="SAM" id="Phobius"/>
    </source>
</evidence>
<dbReference type="PIRSF" id="PIRSF006648">
    <property type="entry name" value="DrrB"/>
    <property type="match status" value="1"/>
</dbReference>
<dbReference type="GO" id="GO:0043190">
    <property type="term" value="C:ATP-binding cassette (ABC) transporter complex"/>
    <property type="evidence" value="ECO:0007669"/>
    <property type="project" value="InterPro"/>
</dbReference>
<feature type="transmembrane region" description="Helical" evidence="5">
    <location>
        <begin position="109"/>
        <end position="136"/>
    </location>
</feature>
<dbReference type="PROSITE" id="PS51012">
    <property type="entry name" value="ABC_TM2"/>
    <property type="match status" value="1"/>
</dbReference>
<gene>
    <name evidence="7" type="ORF">E2N92_06925</name>
</gene>
<dbReference type="Proteomes" id="UP000826709">
    <property type="component" value="Chromosome"/>
</dbReference>
<comment type="subcellular location">
    <subcellularLocation>
        <location evidence="1">Membrane</location>
        <topology evidence="1">Multi-pass membrane protein</topology>
    </subcellularLocation>
</comment>
<dbReference type="InterPro" id="IPR013525">
    <property type="entry name" value="ABC2_TM"/>
</dbReference>
<feature type="transmembrane region" description="Helical" evidence="5">
    <location>
        <begin position="250"/>
        <end position="272"/>
    </location>
</feature>
<feature type="transmembrane region" description="Helical" evidence="5">
    <location>
        <begin position="61"/>
        <end position="89"/>
    </location>
</feature>
<evidence type="ECO:0000313" key="8">
    <source>
        <dbReference type="Proteomes" id="UP000826709"/>
    </source>
</evidence>
<dbReference type="InterPro" id="IPR000412">
    <property type="entry name" value="ABC_2_transport"/>
</dbReference>
<dbReference type="KEGG" id="mfk:E2N92_06925"/>
<name>A0A8G1EFX0_9EURY</name>
<keyword evidence="2 5" id="KW-0812">Transmembrane</keyword>
<organism evidence="7 8">
    <name type="scientific">Methanofollis formosanus</name>
    <dbReference type="NCBI Taxonomy" id="299308"/>
    <lineage>
        <taxon>Archaea</taxon>
        <taxon>Methanobacteriati</taxon>
        <taxon>Methanobacteriota</taxon>
        <taxon>Stenosarchaea group</taxon>
        <taxon>Methanomicrobia</taxon>
        <taxon>Methanomicrobiales</taxon>
        <taxon>Methanomicrobiaceae</taxon>
        <taxon>Methanofollis</taxon>
    </lineage>
</organism>
<dbReference type="EMBL" id="CP037968">
    <property type="protein sequence ID" value="QYZ79185.1"/>
    <property type="molecule type" value="Genomic_DNA"/>
</dbReference>
<proteinExistence type="predicted"/>
<reference evidence="7" key="2">
    <citation type="submission" date="2019-03" db="EMBL/GenBank/DDBJ databases">
        <authorList>
            <person name="Chen S.-C."/>
            <person name="Wu S.-Y."/>
            <person name="Lai M.-C."/>
        </authorList>
    </citation>
    <scope>NUCLEOTIDE SEQUENCE</scope>
    <source>
        <strain evidence="7">ML15</strain>
    </source>
</reference>
<protein>
    <submittedName>
        <fullName evidence="7">Multidrug ABC transporter permease</fullName>
    </submittedName>
</protein>
<keyword evidence="4 5" id="KW-0472">Membrane</keyword>
<dbReference type="PANTHER" id="PTHR43229:SF2">
    <property type="entry name" value="NODULATION PROTEIN J"/>
    <property type="match status" value="1"/>
</dbReference>
<evidence type="ECO:0000256" key="1">
    <source>
        <dbReference type="ARBA" id="ARBA00004141"/>
    </source>
</evidence>
<feature type="transmembrane region" description="Helical" evidence="5">
    <location>
        <begin position="148"/>
        <end position="174"/>
    </location>
</feature>
<dbReference type="GO" id="GO:0140359">
    <property type="term" value="F:ABC-type transporter activity"/>
    <property type="evidence" value="ECO:0007669"/>
    <property type="project" value="InterPro"/>
</dbReference>
<sequence>MAWEFSTVFWRDMLRFVRFRSLLISSLLQPAIWMALFGIAMSSNFNRFGSFAPPPPGVTAVGYLTFMAAGVIAMTSMFTSLSGGMSLIFDKTFGLMREMLASPMPRSHLLAGIGLSGVTKACIQSVIIMAFGLLIGVSFFQDQSLPEALVSVMGILVFVGVFSLGFLFLSSAIALKQESHEGMQGIITLLSMPLFFTSNALYPVENFPTVLKAIAVVNPLTYLVTGIRSFAIGDHFFAFGHEYCYTSGDILLAFGALCLFTLVTFTLAWHAVKHVVLT</sequence>